<evidence type="ECO:0000259" key="7">
    <source>
        <dbReference type="PROSITE" id="PS51471"/>
    </source>
</evidence>
<organism evidence="8 9">
    <name type="scientific">Escallonia rubra</name>
    <dbReference type="NCBI Taxonomy" id="112253"/>
    <lineage>
        <taxon>Eukaryota</taxon>
        <taxon>Viridiplantae</taxon>
        <taxon>Streptophyta</taxon>
        <taxon>Embryophyta</taxon>
        <taxon>Tracheophyta</taxon>
        <taxon>Spermatophyta</taxon>
        <taxon>Magnoliopsida</taxon>
        <taxon>eudicotyledons</taxon>
        <taxon>Gunneridae</taxon>
        <taxon>Pentapetalae</taxon>
        <taxon>asterids</taxon>
        <taxon>campanulids</taxon>
        <taxon>Escalloniales</taxon>
        <taxon>Escalloniaceae</taxon>
        <taxon>Escallonia</taxon>
    </lineage>
</organism>
<reference evidence="8" key="1">
    <citation type="submission" date="2022-12" db="EMBL/GenBank/DDBJ databases">
        <title>Draft genome assemblies for two species of Escallonia (Escalloniales).</title>
        <authorList>
            <person name="Chanderbali A."/>
            <person name="Dervinis C."/>
            <person name="Anghel I."/>
            <person name="Soltis D."/>
            <person name="Soltis P."/>
            <person name="Zapata F."/>
        </authorList>
    </citation>
    <scope>NUCLEOTIDE SEQUENCE</scope>
    <source>
        <strain evidence="8">UCBG92.1500</strain>
        <tissue evidence="8">Leaf</tissue>
    </source>
</reference>
<dbReference type="PANTHER" id="PTHR47990">
    <property type="entry name" value="2-OXOGLUTARATE (2OG) AND FE(II)-DEPENDENT OXYGENASE SUPERFAMILY PROTEIN-RELATED"/>
    <property type="match status" value="1"/>
</dbReference>
<dbReference type="Pfam" id="PF03171">
    <property type="entry name" value="2OG-FeII_Oxy"/>
    <property type="match status" value="1"/>
</dbReference>
<comment type="function">
    <text evidence="3">2-oxoglutarate-dependent dioxygenase essential for auxin catabolism and maintenance of auxin homeostasis in reproductive organs. Catalyzes the irreversible oxidation of indole-3-acetic acid (IAA) to the biologically inactive 2-oxoindole-3-acetic acid (OxIAA).</text>
</comment>
<protein>
    <recommendedName>
        <fullName evidence="4">2-oxoglutarate-dependent dioxygenase DAO</fullName>
    </recommendedName>
    <alternativeName>
        <fullName evidence="5">Protein DIOXYGENASE FOR AUXIN OXIDATION</fullName>
    </alternativeName>
</protein>
<dbReference type="FunFam" id="2.60.120.330:FF:000017">
    <property type="entry name" value="2-oxoglutarate-dependent dioxygenase DAO"/>
    <property type="match status" value="1"/>
</dbReference>
<feature type="domain" description="Fe2OG dioxygenase" evidence="7">
    <location>
        <begin position="158"/>
        <end position="265"/>
    </location>
</feature>
<evidence type="ECO:0000256" key="3">
    <source>
        <dbReference type="ARBA" id="ARBA00054658"/>
    </source>
</evidence>
<keyword evidence="6" id="KW-0560">Oxidoreductase</keyword>
<proteinExistence type="inferred from homology"/>
<comment type="caution">
    <text evidence="8">The sequence shown here is derived from an EMBL/GenBank/DDBJ whole genome shotgun (WGS) entry which is preliminary data.</text>
</comment>
<comment type="similarity">
    <text evidence="6">Belongs to the iron/ascorbate-dependent oxidoreductase family.</text>
</comment>
<dbReference type="PROSITE" id="PS51471">
    <property type="entry name" value="FE2OG_OXY"/>
    <property type="match status" value="1"/>
</dbReference>
<name>A0AA88QW57_9ASTE</name>
<dbReference type="InterPro" id="IPR044861">
    <property type="entry name" value="IPNS-like_FE2OG_OXY"/>
</dbReference>
<dbReference type="InterPro" id="IPR026992">
    <property type="entry name" value="DIOX_N"/>
</dbReference>
<evidence type="ECO:0000256" key="6">
    <source>
        <dbReference type="RuleBase" id="RU003682"/>
    </source>
</evidence>
<evidence type="ECO:0000256" key="2">
    <source>
        <dbReference type="ARBA" id="ARBA00023004"/>
    </source>
</evidence>
<dbReference type="Gene3D" id="2.60.120.330">
    <property type="entry name" value="B-lactam Antibiotic, Isopenicillin N Synthase, Chain"/>
    <property type="match status" value="1"/>
</dbReference>
<accession>A0AA88QW57</accession>
<evidence type="ECO:0000256" key="4">
    <source>
        <dbReference type="ARBA" id="ARBA00074102"/>
    </source>
</evidence>
<dbReference type="GO" id="GO:0016705">
    <property type="term" value="F:oxidoreductase activity, acting on paired donors, with incorporation or reduction of molecular oxygen"/>
    <property type="evidence" value="ECO:0007669"/>
    <property type="project" value="UniProtKB-ARBA"/>
</dbReference>
<dbReference type="AlphaFoldDB" id="A0AA88QW57"/>
<dbReference type="EMBL" id="JAVXUO010001897">
    <property type="protein sequence ID" value="KAK2978124.1"/>
    <property type="molecule type" value="Genomic_DNA"/>
</dbReference>
<keyword evidence="1 6" id="KW-0479">Metal-binding</keyword>
<keyword evidence="9" id="KW-1185">Reference proteome</keyword>
<dbReference type="InterPro" id="IPR027443">
    <property type="entry name" value="IPNS-like_sf"/>
</dbReference>
<dbReference type="GO" id="GO:0046872">
    <property type="term" value="F:metal ion binding"/>
    <property type="evidence" value="ECO:0007669"/>
    <property type="project" value="UniProtKB-KW"/>
</dbReference>
<dbReference type="Pfam" id="PF14226">
    <property type="entry name" value="DIOX_N"/>
    <property type="match status" value="1"/>
</dbReference>
<sequence>MGSDCLSFQIPVIDFSKVSLKHDRGSEGWHRLCIKVREACENYGCFEVVYDKILPKSQAETFSIVKELFALPLEKKLRNVNSNPFHAYAGQFTQAPLYESCAISDASDSDEVRNFVELMWPDGHDHFRQTISPMIEQLDELNSLIEKSILDSFGLGGKIDSIMACKTLLRLQRYKAPPNGDYVNGLDAHTDKLLSAILCADQVFGLEVQTKDGQWHKLSPSPNSFIFIVGDPLMAWSNGRLHSAKHRVMMKGHEERYSLAAFPAPVEGTVVRPQKELVDEEHPQFYKEFDYTDFIKFSLSKDGMAIDALATYKLS</sequence>
<dbReference type="InterPro" id="IPR005123">
    <property type="entry name" value="Oxoglu/Fe-dep_dioxygenase_dom"/>
</dbReference>
<gene>
    <name evidence="8" type="ORF">RJ640_028678</name>
</gene>
<evidence type="ECO:0000256" key="5">
    <source>
        <dbReference type="ARBA" id="ARBA00076740"/>
    </source>
</evidence>
<dbReference type="Proteomes" id="UP001187471">
    <property type="component" value="Unassembled WGS sequence"/>
</dbReference>
<evidence type="ECO:0000256" key="1">
    <source>
        <dbReference type="ARBA" id="ARBA00022723"/>
    </source>
</evidence>
<evidence type="ECO:0000313" key="8">
    <source>
        <dbReference type="EMBL" id="KAK2978124.1"/>
    </source>
</evidence>
<dbReference type="InterPro" id="IPR050231">
    <property type="entry name" value="Iron_ascorbate_oxido_reductase"/>
</dbReference>
<keyword evidence="2 6" id="KW-0408">Iron</keyword>
<evidence type="ECO:0000313" key="9">
    <source>
        <dbReference type="Proteomes" id="UP001187471"/>
    </source>
</evidence>
<dbReference type="SUPFAM" id="SSF51197">
    <property type="entry name" value="Clavaminate synthase-like"/>
    <property type="match status" value="1"/>
</dbReference>